<evidence type="ECO:0000313" key="11">
    <source>
        <dbReference type="Proteomes" id="UP001527866"/>
    </source>
</evidence>
<keyword evidence="10" id="KW-0067">ATP-binding</keyword>
<dbReference type="EMBL" id="JAQFWQ010000047">
    <property type="protein sequence ID" value="MDA2812320.1"/>
    <property type="molecule type" value="Genomic_DNA"/>
</dbReference>
<dbReference type="Pfam" id="PF02518">
    <property type="entry name" value="HATPase_c"/>
    <property type="match status" value="1"/>
</dbReference>
<feature type="domain" description="Histidine kinase" evidence="9">
    <location>
        <begin position="273"/>
        <end position="379"/>
    </location>
</feature>
<evidence type="ECO:0000256" key="1">
    <source>
        <dbReference type="ARBA" id="ARBA00000085"/>
    </source>
</evidence>
<evidence type="ECO:0000256" key="2">
    <source>
        <dbReference type="ARBA" id="ARBA00012438"/>
    </source>
</evidence>
<dbReference type="RefSeq" id="WP_270686851.1">
    <property type="nucleotide sequence ID" value="NZ_JAQFWQ010000047.1"/>
</dbReference>
<dbReference type="PANTHER" id="PTHR45436">
    <property type="entry name" value="SENSOR HISTIDINE KINASE YKOH"/>
    <property type="match status" value="1"/>
</dbReference>
<dbReference type="PANTHER" id="PTHR45436:SF5">
    <property type="entry name" value="SENSOR HISTIDINE KINASE TRCS"/>
    <property type="match status" value="1"/>
</dbReference>
<keyword evidence="5" id="KW-0812">Transmembrane</keyword>
<evidence type="ECO:0000256" key="8">
    <source>
        <dbReference type="SAM" id="MobiDB-lite"/>
    </source>
</evidence>
<dbReference type="InterPro" id="IPR005467">
    <property type="entry name" value="His_kinase_dom"/>
</dbReference>
<feature type="region of interest" description="Disordered" evidence="8">
    <location>
        <begin position="381"/>
        <end position="502"/>
    </location>
</feature>
<name>A0ABT4U5U9_9ACTN</name>
<keyword evidence="7" id="KW-0472">Membrane</keyword>
<evidence type="ECO:0000256" key="3">
    <source>
        <dbReference type="ARBA" id="ARBA00022553"/>
    </source>
</evidence>
<dbReference type="EC" id="2.7.13.3" evidence="2"/>
<dbReference type="InterPro" id="IPR050428">
    <property type="entry name" value="TCS_sensor_his_kinase"/>
</dbReference>
<dbReference type="GO" id="GO:0005524">
    <property type="term" value="F:ATP binding"/>
    <property type="evidence" value="ECO:0007669"/>
    <property type="project" value="UniProtKB-KW"/>
</dbReference>
<reference evidence="10 11" key="1">
    <citation type="submission" date="2023-01" db="EMBL/GenBank/DDBJ databases">
        <title>Draft genome sequence of Nocardiopsis sp. RSe5-2 isolated from halophytes.</title>
        <authorList>
            <person name="Duangmal K."/>
            <person name="Chantavorakit T."/>
        </authorList>
    </citation>
    <scope>NUCLEOTIDE SEQUENCE [LARGE SCALE GENOMIC DNA]</scope>
    <source>
        <strain evidence="10 11">RSe5-2</strain>
    </source>
</reference>
<feature type="compositionally biased region" description="Low complexity" evidence="8">
    <location>
        <begin position="450"/>
        <end position="462"/>
    </location>
</feature>
<evidence type="ECO:0000256" key="6">
    <source>
        <dbReference type="ARBA" id="ARBA00022777"/>
    </source>
</evidence>
<feature type="compositionally biased region" description="Gly residues" evidence="8">
    <location>
        <begin position="80"/>
        <end position="96"/>
    </location>
</feature>
<dbReference type="Gene3D" id="3.30.565.10">
    <property type="entry name" value="Histidine kinase-like ATPase, C-terminal domain"/>
    <property type="match status" value="1"/>
</dbReference>
<keyword evidence="6" id="KW-0418">Kinase</keyword>
<feature type="compositionally biased region" description="Basic and acidic residues" evidence="8">
    <location>
        <begin position="470"/>
        <end position="487"/>
    </location>
</feature>
<dbReference type="SMART" id="SM00387">
    <property type="entry name" value="HATPase_c"/>
    <property type="match status" value="1"/>
</dbReference>
<dbReference type="Proteomes" id="UP001527866">
    <property type="component" value="Unassembled WGS sequence"/>
</dbReference>
<keyword evidence="7" id="KW-1133">Transmembrane helix</keyword>
<sequence length="502" mass="52373">MARMGLARRDPDPVADPAAPAPAAERPAADAVEYADPAADRPSDRPADPAQWSAAPSPYAVPDPAPQAHPPSSGPPPGGPALGHGAPGAGVPGAGGYARPQTPPGGGLRPSQGRGVPAAQGPVPVGGPGQPFGAAHGGLPGGHPDGGAFNGGGTATAVRHDTVRMTDFMAGMAMRDLNLVDALLATVEELEDTADDPSLMDRLFEIDNLATRMRRHSENLLLLTDQTTVEPDEEPVSVLDVARAAISEIKDYPRVQVGRLPNGYVVGTAADDISHLLAELLDNATQHSPEHAQVVISAQPMADGGLLYIVEDEGVGLPREEVTDLNSRLTGPPRLDQRALRHMGLYVASRIAYRHGLTVQLEARAFRGVSAYAVVPATLLTDKGPRPERGKGMTASRNTPSLPPRPQQYPPARPAPPPGEAPQSAITDAGLPRRSAHRDPAKAAMLQQIAQDLAAEDNAAAAPGGRHHGRSEEGSVEDRAARIRDELGGFLEGEQAAFREKE</sequence>
<proteinExistence type="predicted"/>
<gene>
    <name evidence="10" type="ORF">O4J56_16890</name>
</gene>
<dbReference type="InterPro" id="IPR003594">
    <property type="entry name" value="HATPase_dom"/>
</dbReference>
<protein>
    <recommendedName>
        <fullName evidence="2">histidine kinase</fullName>
        <ecNumber evidence="2">2.7.13.3</ecNumber>
    </recommendedName>
</protein>
<organism evidence="10 11">
    <name type="scientific">Nocardiopsis endophytica</name>
    <dbReference type="NCBI Taxonomy" id="3018445"/>
    <lineage>
        <taxon>Bacteria</taxon>
        <taxon>Bacillati</taxon>
        <taxon>Actinomycetota</taxon>
        <taxon>Actinomycetes</taxon>
        <taxon>Streptosporangiales</taxon>
        <taxon>Nocardiopsidaceae</taxon>
        <taxon>Nocardiopsis</taxon>
    </lineage>
</organism>
<evidence type="ECO:0000256" key="5">
    <source>
        <dbReference type="ARBA" id="ARBA00022692"/>
    </source>
</evidence>
<keyword evidence="11" id="KW-1185">Reference proteome</keyword>
<feature type="compositionally biased region" description="Pro residues" evidence="8">
    <location>
        <begin position="59"/>
        <end position="79"/>
    </location>
</feature>
<accession>A0ABT4U5U9</accession>
<evidence type="ECO:0000313" key="10">
    <source>
        <dbReference type="EMBL" id="MDA2812320.1"/>
    </source>
</evidence>
<evidence type="ECO:0000259" key="9">
    <source>
        <dbReference type="PROSITE" id="PS50109"/>
    </source>
</evidence>
<feature type="compositionally biased region" description="Basic and acidic residues" evidence="8">
    <location>
        <begin position="38"/>
        <end position="47"/>
    </location>
</feature>
<feature type="compositionally biased region" description="Pro residues" evidence="8">
    <location>
        <begin position="401"/>
        <end position="420"/>
    </location>
</feature>
<dbReference type="SUPFAM" id="SSF55874">
    <property type="entry name" value="ATPase domain of HSP90 chaperone/DNA topoisomerase II/histidine kinase"/>
    <property type="match status" value="1"/>
</dbReference>
<feature type="region of interest" description="Disordered" evidence="8">
    <location>
        <begin position="1"/>
        <end position="154"/>
    </location>
</feature>
<evidence type="ECO:0000256" key="7">
    <source>
        <dbReference type="ARBA" id="ARBA00022989"/>
    </source>
</evidence>
<feature type="compositionally biased region" description="Gly residues" evidence="8">
    <location>
        <begin position="124"/>
        <end position="154"/>
    </location>
</feature>
<dbReference type="PROSITE" id="PS50109">
    <property type="entry name" value="HIS_KIN"/>
    <property type="match status" value="1"/>
</dbReference>
<dbReference type="InterPro" id="IPR036890">
    <property type="entry name" value="HATPase_C_sf"/>
</dbReference>
<keyword evidence="3" id="KW-0597">Phosphoprotein</keyword>
<evidence type="ECO:0000256" key="4">
    <source>
        <dbReference type="ARBA" id="ARBA00022679"/>
    </source>
</evidence>
<comment type="caution">
    <text evidence="10">The sequence shown here is derived from an EMBL/GenBank/DDBJ whole genome shotgun (WGS) entry which is preliminary data.</text>
</comment>
<comment type="catalytic activity">
    <reaction evidence="1">
        <text>ATP + protein L-histidine = ADP + protein N-phospho-L-histidine.</text>
        <dbReference type="EC" id="2.7.13.3"/>
    </reaction>
</comment>
<keyword evidence="4" id="KW-0808">Transferase</keyword>
<keyword evidence="10" id="KW-0547">Nucleotide-binding</keyword>
<feature type="compositionally biased region" description="Low complexity" evidence="8">
    <location>
        <begin position="15"/>
        <end position="37"/>
    </location>
</feature>